<protein>
    <recommendedName>
        <fullName evidence="2">Neutral/alkaline non-lysosomal ceramidase N-terminal domain-containing protein</fullName>
    </recommendedName>
</protein>
<evidence type="ECO:0008006" key="2">
    <source>
        <dbReference type="Google" id="ProtNLM"/>
    </source>
</evidence>
<sequence length="481" mass="52967">MKRLLTILFVFTLGSTLTLQGAGLRVGTAVVDISPTVKPFQLRSGKSTYVHDPLHVRAVAFENGQGRVVIAVVDAIGVGREMCDEAKADVAKVTGWKPEHMLIAGTHTHTAPKGGDTSPGRIAYEKTRREGLRQALIKAIQSLEPAKVGFGSAEEASEVYNRRWYLKPGRMDLNPWGLKDKVRMNPPRDAIVKPAGPIDPELCVVYARTRRGKPLGLVANYALHYVGGIPRVTEKDGRVVGMASADYFGEFARIMPHRVGGLNPPANFVALMSNGASGDINNIDFDRKRPPRAPFEQVRVVATKMATAAWIAVKGIETYHDNPIIAVRQRVVELRYRIPTEAEVARARKVLALPPKEREAILGWHRKASSYASKTLQFAAPDAPRTEKVIVQAIRIGDQAIVSMPFEVLVEIGLEIKDKSPFQRTFLIELANGGYGYLPPPHQHELGGYETWLGTSRFLPNASTLLTRNLLEMLKELKAAD</sequence>
<gene>
    <name evidence="1" type="ORF">METZ01_LOCUS197542</name>
</gene>
<reference evidence="1" key="1">
    <citation type="submission" date="2018-05" db="EMBL/GenBank/DDBJ databases">
        <authorList>
            <person name="Lanie J.A."/>
            <person name="Ng W.-L."/>
            <person name="Kazmierczak K.M."/>
            <person name="Andrzejewski T.M."/>
            <person name="Davidsen T.M."/>
            <person name="Wayne K.J."/>
            <person name="Tettelin H."/>
            <person name="Glass J.I."/>
            <person name="Rusch D."/>
            <person name="Podicherti R."/>
            <person name="Tsui H.-C.T."/>
            <person name="Winkler M.E."/>
        </authorList>
    </citation>
    <scope>NUCLEOTIDE SEQUENCE</scope>
</reference>
<proteinExistence type="predicted"/>
<name>A0A382E221_9ZZZZ</name>
<organism evidence="1">
    <name type="scientific">marine metagenome</name>
    <dbReference type="NCBI Taxonomy" id="408172"/>
    <lineage>
        <taxon>unclassified sequences</taxon>
        <taxon>metagenomes</taxon>
        <taxon>ecological metagenomes</taxon>
    </lineage>
</organism>
<accession>A0A382E221</accession>
<dbReference type="EMBL" id="UINC01042279">
    <property type="protein sequence ID" value="SVB44688.1"/>
    <property type="molecule type" value="Genomic_DNA"/>
</dbReference>
<dbReference type="AlphaFoldDB" id="A0A382E221"/>
<evidence type="ECO:0000313" key="1">
    <source>
        <dbReference type="EMBL" id="SVB44688.1"/>
    </source>
</evidence>